<organism evidence="2 3">
    <name type="scientific">Quercus suber</name>
    <name type="common">Cork oak</name>
    <dbReference type="NCBI Taxonomy" id="58331"/>
    <lineage>
        <taxon>Eukaryota</taxon>
        <taxon>Viridiplantae</taxon>
        <taxon>Streptophyta</taxon>
        <taxon>Embryophyta</taxon>
        <taxon>Tracheophyta</taxon>
        <taxon>Spermatophyta</taxon>
        <taxon>Magnoliopsida</taxon>
        <taxon>eudicotyledons</taxon>
        <taxon>Gunneridae</taxon>
        <taxon>Pentapetalae</taxon>
        <taxon>rosids</taxon>
        <taxon>fabids</taxon>
        <taxon>Fagales</taxon>
        <taxon>Fagaceae</taxon>
        <taxon>Quercus</taxon>
    </lineage>
</organism>
<feature type="transmembrane region" description="Helical" evidence="1">
    <location>
        <begin position="40"/>
        <end position="59"/>
    </location>
</feature>
<dbReference type="EMBL" id="PKMF04000335">
    <property type="protein sequence ID" value="KAK7837172.1"/>
    <property type="molecule type" value="Genomic_DNA"/>
</dbReference>
<keyword evidence="1" id="KW-0472">Membrane</keyword>
<protein>
    <submittedName>
        <fullName evidence="2">Uncharacterized protein</fullName>
    </submittedName>
</protein>
<proteinExistence type="predicted"/>
<gene>
    <name evidence="2" type="ORF">CFP56_021655</name>
</gene>
<feature type="transmembrane region" description="Helical" evidence="1">
    <location>
        <begin position="6"/>
        <end position="28"/>
    </location>
</feature>
<evidence type="ECO:0000313" key="2">
    <source>
        <dbReference type="EMBL" id="KAK7837172.1"/>
    </source>
</evidence>
<evidence type="ECO:0000313" key="3">
    <source>
        <dbReference type="Proteomes" id="UP000237347"/>
    </source>
</evidence>
<comment type="caution">
    <text evidence="2">The sequence shown here is derived from an EMBL/GenBank/DDBJ whole genome shotgun (WGS) entry which is preliminary data.</text>
</comment>
<keyword evidence="1" id="KW-1133">Transmembrane helix</keyword>
<sequence length="105" mass="11338">MPVFYGNFQVSTIIGALARFLSNALVLLSKSSSSSLSPPSLADGVYSLAIIAAFLFPVFNLARSFLSSGSFEGPNLAWRETFAPNPSLQENVKDFGEQLTISHQH</sequence>
<keyword evidence="1" id="KW-0812">Transmembrane</keyword>
<evidence type="ECO:0000256" key="1">
    <source>
        <dbReference type="SAM" id="Phobius"/>
    </source>
</evidence>
<accession>A0AAW0KDR9</accession>
<dbReference type="AlphaFoldDB" id="A0AAW0KDR9"/>
<keyword evidence="3" id="KW-1185">Reference proteome</keyword>
<reference evidence="2 3" key="1">
    <citation type="journal article" date="2018" name="Sci. Data">
        <title>The draft genome sequence of cork oak.</title>
        <authorList>
            <person name="Ramos A.M."/>
            <person name="Usie A."/>
            <person name="Barbosa P."/>
            <person name="Barros P.M."/>
            <person name="Capote T."/>
            <person name="Chaves I."/>
            <person name="Simoes F."/>
            <person name="Abreu I."/>
            <person name="Carrasquinho I."/>
            <person name="Faro C."/>
            <person name="Guimaraes J.B."/>
            <person name="Mendonca D."/>
            <person name="Nobrega F."/>
            <person name="Rodrigues L."/>
            <person name="Saibo N.J.M."/>
            <person name="Varela M.C."/>
            <person name="Egas C."/>
            <person name="Matos J."/>
            <person name="Miguel C.M."/>
            <person name="Oliveira M.M."/>
            <person name="Ricardo C.P."/>
            <person name="Goncalves S."/>
        </authorList>
    </citation>
    <scope>NUCLEOTIDE SEQUENCE [LARGE SCALE GENOMIC DNA]</scope>
    <source>
        <strain evidence="3">cv. HL8</strain>
    </source>
</reference>
<name>A0AAW0KDR9_QUESU</name>
<dbReference type="Proteomes" id="UP000237347">
    <property type="component" value="Unassembled WGS sequence"/>
</dbReference>